<evidence type="ECO:0000256" key="3">
    <source>
        <dbReference type="ARBA" id="ARBA00022729"/>
    </source>
</evidence>
<keyword evidence="6" id="KW-0325">Glycoprotein</keyword>
<dbReference type="Pfam" id="PF05154">
    <property type="entry name" value="TM2"/>
    <property type="match status" value="1"/>
</dbReference>
<name>A0A4Z1BMG0_9GAMM</name>
<keyword evidence="3" id="KW-0732">Signal</keyword>
<feature type="transmembrane region" description="Helical" evidence="7">
    <location>
        <begin position="12"/>
        <end position="30"/>
    </location>
</feature>
<evidence type="ECO:0000259" key="8">
    <source>
        <dbReference type="Pfam" id="PF05154"/>
    </source>
</evidence>
<keyword evidence="10" id="KW-1185">Reference proteome</keyword>
<organism evidence="9 10">
    <name type="scientific">Marinobacter confluentis</name>
    <dbReference type="NCBI Taxonomy" id="1697557"/>
    <lineage>
        <taxon>Bacteria</taxon>
        <taxon>Pseudomonadati</taxon>
        <taxon>Pseudomonadota</taxon>
        <taxon>Gammaproteobacteria</taxon>
        <taxon>Pseudomonadales</taxon>
        <taxon>Marinobacteraceae</taxon>
        <taxon>Marinobacter</taxon>
    </lineage>
</organism>
<keyword evidence="5 7" id="KW-0472">Membrane</keyword>
<evidence type="ECO:0000256" key="4">
    <source>
        <dbReference type="ARBA" id="ARBA00022989"/>
    </source>
</evidence>
<gene>
    <name evidence="9" type="ORF">E5Q11_15145</name>
</gene>
<evidence type="ECO:0000256" key="2">
    <source>
        <dbReference type="ARBA" id="ARBA00022692"/>
    </source>
</evidence>
<dbReference type="OrthoDB" id="2004788at2"/>
<evidence type="ECO:0000256" key="7">
    <source>
        <dbReference type="SAM" id="Phobius"/>
    </source>
</evidence>
<evidence type="ECO:0000313" key="10">
    <source>
        <dbReference type="Proteomes" id="UP000298325"/>
    </source>
</evidence>
<evidence type="ECO:0000313" key="9">
    <source>
        <dbReference type="EMBL" id="TGN38504.1"/>
    </source>
</evidence>
<dbReference type="InterPro" id="IPR007829">
    <property type="entry name" value="TM2"/>
</dbReference>
<feature type="domain" description="TM2" evidence="8">
    <location>
        <begin position="6"/>
        <end position="53"/>
    </location>
</feature>
<dbReference type="Proteomes" id="UP000298325">
    <property type="component" value="Unassembled WGS sequence"/>
</dbReference>
<dbReference type="PANTHER" id="PTHR21016:SF7">
    <property type="entry name" value="TM2 DOMAIN-CONTAINING PROTEIN 3"/>
    <property type="match status" value="1"/>
</dbReference>
<accession>A0A4Z1BMG0</accession>
<dbReference type="PANTHER" id="PTHR21016">
    <property type="entry name" value="BETA-AMYLOID BINDING PROTEIN-RELATED"/>
    <property type="match status" value="1"/>
</dbReference>
<comment type="caution">
    <text evidence="9">The sequence shown here is derived from an EMBL/GenBank/DDBJ whole genome shotgun (WGS) entry which is preliminary data.</text>
</comment>
<dbReference type="RefSeq" id="WP_135804303.1">
    <property type="nucleotide sequence ID" value="NZ_SRPF01000005.1"/>
</dbReference>
<comment type="subcellular location">
    <subcellularLocation>
        <location evidence="1">Membrane</location>
        <topology evidence="1">Multi-pass membrane protein</topology>
    </subcellularLocation>
</comment>
<dbReference type="AlphaFoldDB" id="A0A4Z1BMG0"/>
<reference evidence="9 10" key="1">
    <citation type="submission" date="2019-04" db="EMBL/GenBank/DDBJ databases">
        <authorList>
            <person name="Park S."/>
            <person name="Yoon J.-H."/>
        </authorList>
    </citation>
    <scope>NUCLEOTIDE SEQUENCE [LARGE SCALE GENOMIC DNA]</scope>
    <source>
        <strain evidence="9 10">HJM-18</strain>
    </source>
</reference>
<protein>
    <submittedName>
        <fullName evidence="9">TM2 domain-containing protein</fullName>
    </submittedName>
</protein>
<dbReference type="InterPro" id="IPR050932">
    <property type="entry name" value="TM2D1-3-like"/>
</dbReference>
<evidence type="ECO:0000256" key="1">
    <source>
        <dbReference type="ARBA" id="ARBA00004141"/>
    </source>
</evidence>
<sequence length="100" mass="11476">MNQTEQRKNRIFALLLGLPLGFLGADRFYLGKWKSGVLKAITLGGLGLWWFFDNAAMLIDAFLHSFGRDTGFVKDSQGQDLNYGLSFWRIKNGQLVRDWF</sequence>
<proteinExistence type="predicted"/>
<evidence type="ECO:0000256" key="5">
    <source>
        <dbReference type="ARBA" id="ARBA00023136"/>
    </source>
</evidence>
<dbReference type="EMBL" id="SRPF01000005">
    <property type="protein sequence ID" value="TGN38504.1"/>
    <property type="molecule type" value="Genomic_DNA"/>
</dbReference>
<dbReference type="GO" id="GO:0016020">
    <property type="term" value="C:membrane"/>
    <property type="evidence" value="ECO:0007669"/>
    <property type="project" value="UniProtKB-SubCell"/>
</dbReference>
<evidence type="ECO:0000256" key="6">
    <source>
        <dbReference type="ARBA" id="ARBA00023180"/>
    </source>
</evidence>
<keyword evidence="2 7" id="KW-0812">Transmembrane</keyword>
<keyword evidence="4 7" id="KW-1133">Transmembrane helix</keyword>